<dbReference type="PANTHER" id="PTHR43777:SF1">
    <property type="entry name" value="MOLYBDENUM COFACTOR CYTIDYLYLTRANSFERASE"/>
    <property type="match status" value="1"/>
</dbReference>
<evidence type="ECO:0000259" key="2">
    <source>
        <dbReference type="Pfam" id="PF12804"/>
    </source>
</evidence>
<dbReference type="Proteomes" id="UP000239197">
    <property type="component" value="Chromosome"/>
</dbReference>
<evidence type="ECO:0000313" key="3">
    <source>
        <dbReference type="EMBL" id="AVF35178.1"/>
    </source>
</evidence>
<accession>A0A2L1UQS8</accession>
<dbReference type="PANTHER" id="PTHR43777">
    <property type="entry name" value="MOLYBDENUM COFACTOR CYTIDYLYLTRANSFERASE"/>
    <property type="match status" value="1"/>
</dbReference>
<dbReference type="InterPro" id="IPR029044">
    <property type="entry name" value="Nucleotide-diphossugar_trans"/>
</dbReference>
<proteinExistence type="predicted"/>
<protein>
    <submittedName>
        <fullName evidence="3">Molybdopterin-guanine dinucleotide biosynthesis protein MobA</fullName>
    </submittedName>
</protein>
<dbReference type="EMBL" id="CP019062">
    <property type="protein sequence ID" value="AVF35178.1"/>
    <property type="molecule type" value="Genomic_DNA"/>
</dbReference>
<dbReference type="Gene3D" id="3.90.550.10">
    <property type="entry name" value="Spore Coat Polysaccharide Biosynthesis Protein SpsA, Chain A"/>
    <property type="match status" value="1"/>
</dbReference>
<dbReference type="InterPro" id="IPR025877">
    <property type="entry name" value="MobA-like_NTP_Trfase"/>
</dbReference>
<dbReference type="KEGG" id="rox:BV494_09630"/>
<feature type="domain" description="MobA-like NTP transferase" evidence="2">
    <location>
        <begin position="5"/>
        <end position="167"/>
    </location>
</feature>
<gene>
    <name evidence="3" type="ORF">BV494_09630</name>
</gene>
<dbReference type="SUPFAM" id="SSF53448">
    <property type="entry name" value="Nucleotide-diphospho-sugar transferases"/>
    <property type="match status" value="1"/>
</dbReference>
<dbReference type="RefSeq" id="WP_104922685.1">
    <property type="nucleotide sequence ID" value="NZ_CP019062.1"/>
</dbReference>
<evidence type="ECO:0000313" key="4">
    <source>
        <dbReference type="Proteomes" id="UP000239197"/>
    </source>
</evidence>
<dbReference type="GO" id="GO:0016779">
    <property type="term" value="F:nucleotidyltransferase activity"/>
    <property type="evidence" value="ECO:0007669"/>
    <property type="project" value="UniProtKB-ARBA"/>
</dbReference>
<sequence length="202" mass="21549">MTGILLLAAGSGNRFIAAGGTGNKLNAVMTETAENSATVFDATLAHALASGMPVHVITRPDNLPVQASCARAKVPVTLAETGGTGESIAAGVRNTPDWDGWLIHLADMPFVTPEIFIAVADTLRHAAVVRPFWQNEPGHPVGFARSLREKLLQLCGDQGARELLRGHEMLRLDFNNQAVIRDIDLPFQLSARVSNGNVYATS</sequence>
<dbReference type="AlphaFoldDB" id="A0A2L1UQS8"/>
<keyword evidence="1" id="KW-0460">Magnesium</keyword>
<dbReference type="Pfam" id="PF12804">
    <property type="entry name" value="NTP_transf_3"/>
    <property type="match status" value="1"/>
</dbReference>
<name>A0A2L1UQS8_9GAMM</name>
<dbReference type="OrthoDB" id="5298023at2"/>
<organism evidence="3 4">
    <name type="scientific">Rahnella sikkimica</name>
    <dbReference type="NCBI Taxonomy" id="1805933"/>
    <lineage>
        <taxon>Bacteria</taxon>
        <taxon>Pseudomonadati</taxon>
        <taxon>Pseudomonadota</taxon>
        <taxon>Gammaproteobacteria</taxon>
        <taxon>Enterobacterales</taxon>
        <taxon>Yersiniaceae</taxon>
        <taxon>Rahnella</taxon>
    </lineage>
</organism>
<dbReference type="CDD" id="cd04182">
    <property type="entry name" value="GT_2_like_f"/>
    <property type="match status" value="1"/>
</dbReference>
<evidence type="ECO:0000256" key="1">
    <source>
        <dbReference type="ARBA" id="ARBA00022842"/>
    </source>
</evidence>
<reference evidence="4" key="1">
    <citation type="submission" date="2017-01" db="EMBL/GenBank/DDBJ databases">
        <title>Genome sequence of Rouxiella sp. ERMR1:05.</title>
        <authorList>
            <person name="Kumar R."/>
            <person name="Singh D."/>
            <person name="Kumar S."/>
        </authorList>
    </citation>
    <scope>NUCLEOTIDE SEQUENCE [LARGE SCALE GENOMIC DNA]</scope>
    <source>
        <strain evidence="4">ERMR1:05</strain>
    </source>
</reference>
<keyword evidence="4" id="KW-1185">Reference proteome</keyword>